<dbReference type="RefSeq" id="WP_200604952.1">
    <property type="nucleotide sequence ID" value="NZ_CP071517.1"/>
</dbReference>
<evidence type="ECO:0000256" key="6">
    <source>
        <dbReference type="ARBA" id="ARBA00022989"/>
    </source>
</evidence>
<feature type="transmembrane region" description="Helical" evidence="8">
    <location>
        <begin position="251"/>
        <end position="278"/>
    </location>
</feature>
<feature type="transmembrane region" description="Helical" evidence="8">
    <location>
        <begin position="73"/>
        <end position="96"/>
    </location>
</feature>
<feature type="transmembrane region" description="Helical" evidence="8">
    <location>
        <begin position="221"/>
        <end position="245"/>
    </location>
</feature>
<evidence type="ECO:0000256" key="5">
    <source>
        <dbReference type="ARBA" id="ARBA00022692"/>
    </source>
</evidence>
<evidence type="ECO:0000313" key="9">
    <source>
        <dbReference type="EMBL" id="QSX75596.1"/>
    </source>
</evidence>
<evidence type="ECO:0000256" key="4">
    <source>
        <dbReference type="ARBA" id="ARBA00022475"/>
    </source>
</evidence>
<feature type="transmembrane region" description="Helical" evidence="8">
    <location>
        <begin position="285"/>
        <end position="301"/>
    </location>
</feature>
<keyword evidence="10" id="KW-1185">Reference proteome</keyword>
<keyword evidence="5 8" id="KW-0812">Transmembrane</keyword>
<accession>A0ABX7RFE7</accession>
<comment type="similarity">
    <text evidence="2">Belongs to the autoinducer-2 exporter (AI-2E) (TC 2.A.86) family.</text>
</comment>
<protein>
    <submittedName>
        <fullName evidence="9">AI-2E family transporter</fullName>
    </submittedName>
</protein>
<feature type="transmembrane region" description="Helical" evidence="8">
    <location>
        <begin position="166"/>
        <end position="187"/>
    </location>
</feature>
<evidence type="ECO:0000256" key="7">
    <source>
        <dbReference type="ARBA" id="ARBA00023136"/>
    </source>
</evidence>
<feature type="transmembrane region" description="Helical" evidence="8">
    <location>
        <begin position="321"/>
        <end position="348"/>
    </location>
</feature>
<dbReference type="Proteomes" id="UP000663400">
    <property type="component" value="Chromosome"/>
</dbReference>
<dbReference type="Pfam" id="PF01594">
    <property type="entry name" value="AI-2E_transport"/>
    <property type="match status" value="1"/>
</dbReference>
<sequence>MNVDQETLRKLVTADLAETLIKVGLIAFLAIVCVRIFAPFANLVILGVILAIAIYPLYQGLVRRLGGRRGLSATVLVLALLLLLGVPMVILGSSFASQISEVHQSFEKGTFAVPAPNPKVAQWPLVGERLHAAWTEAADNLPAYIQKNSEIIRGYLRKALMMAANAAGAILMFLAAIVVAGVMMVYADASKRAAERILVRLTNPAEGESLLKLAIATVRSVAAGVVGVAFIQALLLGMGFLFAGIPAAGVWAAITMLLGILQLPALIISLPAIGYLWWADDGSSTVMKVIFTIYFLIAGMADNVLKPLLLGRGVDAPMLVILIGAIGGMVTGGILGLFVGAVLLAVAYKLFMEWVDSRAPDPIVPVATADSVDLDNAH</sequence>
<keyword evidence="7 8" id="KW-0472">Membrane</keyword>
<feature type="transmembrane region" description="Helical" evidence="8">
    <location>
        <begin position="20"/>
        <end position="37"/>
    </location>
</feature>
<dbReference type="InterPro" id="IPR002549">
    <property type="entry name" value="AI-2E-like"/>
</dbReference>
<reference evidence="9 10" key="1">
    <citation type="submission" date="2021-02" db="EMBL/GenBank/DDBJ databases">
        <title>Lysobacter arenosi sp. nov., isolated from soil of gangwondo yeongwol, south Korea.</title>
        <authorList>
            <person name="Kim K.R."/>
            <person name="Kim K.H."/>
            <person name="Jeon C.O."/>
        </authorList>
    </citation>
    <scope>NUCLEOTIDE SEQUENCE [LARGE SCALE GENOMIC DNA]</scope>
    <source>
        <strain evidence="9 10">R7</strain>
    </source>
</reference>
<dbReference type="PANTHER" id="PTHR21716">
    <property type="entry name" value="TRANSMEMBRANE PROTEIN"/>
    <property type="match status" value="1"/>
</dbReference>
<keyword evidence="6 8" id="KW-1133">Transmembrane helix</keyword>
<dbReference type="EMBL" id="CP071517">
    <property type="protein sequence ID" value="QSX75596.1"/>
    <property type="molecule type" value="Genomic_DNA"/>
</dbReference>
<keyword evidence="3" id="KW-0813">Transport</keyword>
<comment type="subcellular location">
    <subcellularLocation>
        <location evidence="1">Cell membrane</location>
        <topology evidence="1">Multi-pass membrane protein</topology>
    </subcellularLocation>
</comment>
<keyword evidence="4" id="KW-1003">Cell membrane</keyword>
<dbReference type="PANTHER" id="PTHR21716:SF67">
    <property type="entry name" value="TRANSPORT PROTEIN YDIK-RELATED"/>
    <property type="match status" value="1"/>
</dbReference>
<proteinExistence type="inferred from homology"/>
<feature type="transmembrane region" description="Helical" evidence="8">
    <location>
        <begin position="43"/>
        <end position="61"/>
    </location>
</feature>
<evidence type="ECO:0000256" key="3">
    <source>
        <dbReference type="ARBA" id="ARBA00022448"/>
    </source>
</evidence>
<evidence type="ECO:0000256" key="8">
    <source>
        <dbReference type="SAM" id="Phobius"/>
    </source>
</evidence>
<evidence type="ECO:0000256" key="2">
    <source>
        <dbReference type="ARBA" id="ARBA00009773"/>
    </source>
</evidence>
<name>A0ABX7RFE7_9GAMM</name>
<gene>
    <name evidence="9" type="ORF">HIV01_003430</name>
</gene>
<evidence type="ECO:0000256" key="1">
    <source>
        <dbReference type="ARBA" id="ARBA00004651"/>
    </source>
</evidence>
<organism evidence="9 10">
    <name type="scientific">Lysobacter arenosi</name>
    <dbReference type="NCBI Taxonomy" id="2795387"/>
    <lineage>
        <taxon>Bacteria</taxon>
        <taxon>Pseudomonadati</taxon>
        <taxon>Pseudomonadota</taxon>
        <taxon>Gammaproteobacteria</taxon>
        <taxon>Lysobacterales</taxon>
        <taxon>Lysobacteraceae</taxon>
        <taxon>Lysobacter</taxon>
    </lineage>
</organism>
<evidence type="ECO:0000313" key="10">
    <source>
        <dbReference type="Proteomes" id="UP000663400"/>
    </source>
</evidence>